<dbReference type="InterPro" id="IPR012675">
    <property type="entry name" value="Beta-grasp_dom_sf"/>
</dbReference>
<dbReference type="InterPro" id="IPR001041">
    <property type="entry name" value="2Fe-2S_ferredoxin-type"/>
</dbReference>
<protein>
    <submittedName>
        <fullName evidence="9">2Fe-2S iron-sulfur cluster-binding protein</fullName>
    </submittedName>
</protein>
<evidence type="ECO:0000256" key="3">
    <source>
        <dbReference type="ARBA" id="ARBA00022723"/>
    </source>
</evidence>
<dbReference type="InterPro" id="IPR001055">
    <property type="entry name" value="Adrenodoxin-like"/>
</dbReference>
<dbReference type="Proteomes" id="UP001301442">
    <property type="component" value="Chromosome"/>
</dbReference>
<keyword evidence="6" id="KW-0830">Ubiquinone</keyword>
<keyword evidence="5" id="KW-0411">Iron-sulfur</keyword>
<keyword evidence="3" id="KW-0479">Metal-binding</keyword>
<gene>
    <name evidence="9" type="ORF">RI844_19310</name>
</gene>
<dbReference type="Pfam" id="PF00111">
    <property type="entry name" value="Fer2"/>
    <property type="match status" value="1"/>
</dbReference>
<reference evidence="9 10" key="1">
    <citation type="submission" date="2023-09" db="EMBL/GenBank/DDBJ databases">
        <authorList>
            <person name="Qi X."/>
        </authorList>
    </citation>
    <scope>NUCLEOTIDE SEQUENCE [LARGE SCALE GENOMIC DNA]</scope>
    <source>
        <strain evidence="9 10">S1-1</strain>
    </source>
</reference>
<name>A0ABZ0GQ32_9GAMM</name>
<keyword evidence="2" id="KW-0001">2Fe-2S</keyword>
<dbReference type="InterPro" id="IPR036010">
    <property type="entry name" value="2Fe-2S_ferredoxin-like_sf"/>
</dbReference>
<evidence type="ECO:0000256" key="7">
    <source>
        <dbReference type="ARBA" id="ARBA00034078"/>
    </source>
</evidence>
<comment type="cofactor">
    <cofactor evidence="7">
        <name>[2Fe-2S] cluster</name>
        <dbReference type="ChEBI" id="CHEBI:190135"/>
    </cofactor>
</comment>
<dbReference type="PANTHER" id="PTHR23426">
    <property type="entry name" value="FERREDOXIN/ADRENODOXIN"/>
    <property type="match status" value="1"/>
</dbReference>
<dbReference type="SUPFAM" id="SSF54292">
    <property type="entry name" value="2Fe-2S ferredoxin-like"/>
    <property type="match status" value="1"/>
</dbReference>
<dbReference type="RefSeq" id="WP_348396271.1">
    <property type="nucleotide sequence ID" value="NZ_CP136600.1"/>
</dbReference>
<dbReference type="EMBL" id="CP136600">
    <property type="protein sequence ID" value="WOH37483.1"/>
    <property type="molecule type" value="Genomic_DNA"/>
</dbReference>
<evidence type="ECO:0000313" key="9">
    <source>
        <dbReference type="EMBL" id="WOH37483.1"/>
    </source>
</evidence>
<evidence type="ECO:0000256" key="6">
    <source>
        <dbReference type="ARBA" id="ARBA00023075"/>
    </source>
</evidence>
<dbReference type="Gene3D" id="3.10.20.30">
    <property type="match status" value="1"/>
</dbReference>
<accession>A0ABZ0GQ32</accession>
<comment type="similarity">
    <text evidence="1">Belongs to the adrenodoxin/putidaredoxin family.</text>
</comment>
<evidence type="ECO:0000313" key="10">
    <source>
        <dbReference type="Proteomes" id="UP001301442"/>
    </source>
</evidence>
<feature type="domain" description="2Fe-2S ferredoxin-type" evidence="8">
    <location>
        <begin position="2"/>
        <end position="103"/>
    </location>
</feature>
<evidence type="ECO:0000256" key="4">
    <source>
        <dbReference type="ARBA" id="ARBA00023004"/>
    </source>
</evidence>
<keyword evidence="4" id="KW-0408">Iron</keyword>
<organism evidence="9 10">
    <name type="scientific">Thalassotalea fonticola</name>
    <dbReference type="NCBI Taxonomy" id="3065649"/>
    <lineage>
        <taxon>Bacteria</taxon>
        <taxon>Pseudomonadati</taxon>
        <taxon>Pseudomonadota</taxon>
        <taxon>Gammaproteobacteria</taxon>
        <taxon>Alteromonadales</taxon>
        <taxon>Colwelliaceae</taxon>
        <taxon>Thalassotalea</taxon>
    </lineage>
</organism>
<keyword evidence="10" id="KW-1185">Reference proteome</keyword>
<evidence type="ECO:0000256" key="2">
    <source>
        <dbReference type="ARBA" id="ARBA00022714"/>
    </source>
</evidence>
<evidence type="ECO:0000256" key="5">
    <source>
        <dbReference type="ARBA" id="ARBA00023014"/>
    </source>
</evidence>
<dbReference type="CDD" id="cd00207">
    <property type="entry name" value="fer2"/>
    <property type="match status" value="1"/>
</dbReference>
<dbReference type="PANTHER" id="PTHR23426:SF65">
    <property type="entry name" value="FERREDOXIN-2, MITOCHONDRIAL"/>
    <property type="match status" value="1"/>
</dbReference>
<proteinExistence type="inferred from homology"/>
<dbReference type="PROSITE" id="PS51085">
    <property type="entry name" value="2FE2S_FER_2"/>
    <property type="match status" value="1"/>
</dbReference>
<sequence>MPNITFIQNNGLEQTVTAENDLSLMVAAVDNHIDGIPAICNGCCSCGTCLVDIDDDYLTITSTKYFGEQQVLDKLKNTNANSRLACQVIVSDKLDGMKVKISN</sequence>
<evidence type="ECO:0000256" key="1">
    <source>
        <dbReference type="ARBA" id="ARBA00010914"/>
    </source>
</evidence>
<evidence type="ECO:0000259" key="8">
    <source>
        <dbReference type="PROSITE" id="PS51085"/>
    </source>
</evidence>